<name>A0A0F9D1L8_9ZZZZ</name>
<protein>
    <submittedName>
        <fullName evidence="1">Uncharacterized protein</fullName>
    </submittedName>
</protein>
<dbReference type="AlphaFoldDB" id="A0A0F9D1L8"/>
<accession>A0A0F9D1L8</accession>
<dbReference type="EMBL" id="LAZR01043897">
    <property type="protein sequence ID" value="KKL05993.1"/>
    <property type="molecule type" value="Genomic_DNA"/>
</dbReference>
<evidence type="ECO:0000313" key="1">
    <source>
        <dbReference type="EMBL" id="KKL05993.1"/>
    </source>
</evidence>
<gene>
    <name evidence="1" type="ORF">LCGC14_2600490</name>
</gene>
<organism evidence="1">
    <name type="scientific">marine sediment metagenome</name>
    <dbReference type="NCBI Taxonomy" id="412755"/>
    <lineage>
        <taxon>unclassified sequences</taxon>
        <taxon>metagenomes</taxon>
        <taxon>ecological metagenomes</taxon>
    </lineage>
</organism>
<sequence length="103" mass="11713">MSKLLEITPAEWPSIGKFRFWLVGGGPNRPRAFTYHFGFLARDRGQMVPVESASVLGGVKWVSCPEIEELAGLAWSAYERGEVVLAQRRHGDMWYEYLAIRRG</sequence>
<comment type="caution">
    <text evidence="1">The sequence shown here is derived from an EMBL/GenBank/DDBJ whole genome shotgun (WGS) entry which is preliminary data.</text>
</comment>
<reference evidence="1" key="1">
    <citation type="journal article" date="2015" name="Nature">
        <title>Complex archaea that bridge the gap between prokaryotes and eukaryotes.</title>
        <authorList>
            <person name="Spang A."/>
            <person name="Saw J.H."/>
            <person name="Jorgensen S.L."/>
            <person name="Zaremba-Niedzwiedzka K."/>
            <person name="Martijn J."/>
            <person name="Lind A.E."/>
            <person name="van Eijk R."/>
            <person name="Schleper C."/>
            <person name="Guy L."/>
            <person name="Ettema T.J."/>
        </authorList>
    </citation>
    <scope>NUCLEOTIDE SEQUENCE</scope>
</reference>
<proteinExistence type="predicted"/>